<feature type="transmembrane region" description="Helical" evidence="6">
    <location>
        <begin position="437"/>
        <end position="462"/>
    </location>
</feature>
<protein>
    <submittedName>
        <fullName evidence="8">Putative ABC transport system permease protein</fullName>
    </submittedName>
</protein>
<evidence type="ECO:0000313" key="9">
    <source>
        <dbReference type="Proteomes" id="UP000253090"/>
    </source>
</evidence>
<keyword evidence="2" id="KW-1003">Cell membrane</keyword>
<dbReference type="PANTHER" id="PTHR30287">
    <property type="entry name" value="MEMBRANE COMPONENT OF PREDICTED ABC SUPERFAMILY METABOLITE UPTAKE TRANSPORTER"/>
    <property type="match status" value="1"/>
</dbReference>
<gene>
    <name evidence="8" type="ORF">DFP94_103372</name>
</gene>
<dbReference type="InterPro" id="IPR038766">
    <property type="entry name" value="Membrane_comp_ABC_pdt"/>
</dbReference>
<dbReference type="RefSeq" id="WP_114496695.1">
    <property type="nucleotide sequence ID" value="NZ_QPJW01000003.1"/>
</dbReference>
<evidence type="ECO:0000259" key="7">
    <source>
        <dbReference type="Pfam" id="PF02687"/>
    </source>
</evidence>
<keyword evidence="3 6" id="KW-0812">Transmembrane</keyword>
<feature type="transmembrane region" description="Helical" evidence="6">
    <location>
        <begin position="356"/>
        <end position="377"/>
    </location>
</feature>
<dbReference type="InterPro" id="IPR003838">
    <property type="entry name" value="ABC3_permease_C"/>
</dbReference>
<keyword evidence="9" id="KW-1185">Reference proteome</keyword>
<evidence type="ECO:0000256" key="6">
    <source>
        <dbReference type="SAM" id="Phobius"/>
    </source>
</evidence>
<evidence type="ECO:0000313" key="8">
    <source>
        <dbReference type="EMBL" id="RCX20640.1"/>
    </source>
</evidence>
<evidence type="ECO:0000256" key="2">
    <source>
        <dbReference type="ARBA" id="ARBA00022475"/>
    </source>
</evidence>
<feature type="transmembrane region" description="Helical" evidence="6">
    <location>
        <begin position="257"/>
        <end position="285"/>
    </location>
</feature>
<dbReference type="Proteomes" id="UP000253090">
    <property type="component" value="Unassembled WGS sequence"/>
</dbReference>
<keyword evidence="5 6" id="KW-0472">Membrane</keyword>
<evidence type="ECO:0000256" key="3">
    <source>
        <dbReference type="ARBA" id="ARBA00022692"/>
    </source>
</evidence>
<evidence type="ECO:0000256" key="1">
    <source>
        <dbReference type="ARBA" id="ARBA00004651"/>
    </source>
</evidence>
<dbReference type="PANTHER" id="PTHR30287:SF2">
    <property type="entry name" value="BLL1001 PROTEIN"/>
    <property type="match status" value="1"/>
</dbReference>
<sequence>MKPIWIICRSYLRKRKIQNGLIALLIMLSTLLLTTAALVFANTGNLYTDMHQKTAGAHQILTMGDELHNPQVVQKWWEEQPDVQATGLIPFRNLDGLTYSGQEISNLYMFMMDTPEQPANVDKLIFAQGTETLTPAKGTIWIPTSLAYTHGITEGDTLTFQSGSRSFELSVSGIVVDLAFGSPFTINARIWMNSEDYDRELASLPGSDQYMMGLRYENYSQSPVIWERFESYLGTPYLETKSEFEELSSFYLIINKVIGFIMIFLGSVMMLVALFTVAFTVSEAIMTHYRTIGIVRSLGLTSKQTVAAYVLQYGLVALAAVIPGVLISRLLAVGIVSRSLQYLKTGDDLLQVQGLSLGWVVGCFIFLLVLISVWLYAGKARKVQPVQAIRYGMSEAEYSRMARRLNPRNNNSRLSFGRIPVTGVIALRNLSGNRKAAAVMLLLTTVSSAVLVLGFVLLYSIINIGRTSALWGYDAAPAVVTVFNQAAFSGERFEADMKSDSRVKSVGWNDDMTGVFPLEASETKEDHSPSLNVYVGVLEGGYEEFGFATIQGHNPRNGNEIALGVNVARTLGKAPGDVVEIYLEGRKLTLTVSGVYQAISNMSYSARVTADAVRSYRPDYREMEMGYLNLYDKLQADEIVQDLNRKYGDSLSAVTQQTLLDSVYKEAEVVLIAPMGFMGLLFCLVTFLIIYSFCRIQIRKESKTYGIYKSLGMTSRKIRAAVSLGIGVLSLIGAFIGSVCGIYLLPRLLEQILISYGLVRLPLLLNGGGIVVVALVSVIVALLGSWLSSRIVVTSSARDLAAE</sequence>
<dbReference type="GO" id="GO:0005886">
    <property type="term" value="C:plasma membrane"/>
    <property type="evidence" value="ECO:0007669"/>
    <property type="project" value="UniProtKB-SubCell"/>
</dbReference>
<evidence type="ECO:0000256" key="4">
    <source>
        <dbReference type="ARBA" id="ARBA00022989"/>
    </source>
</evidence>
<proteinExistence type="predicted"/>
<comment type="caution">
    <text evidence="8">The sequence shown here is derived from an EMBL/GenBank/DDBJ whole genome shotgun (WGS) entry which is preliminary data.</text>
</comment>
<feature type="transmembrane region" description="Helical" evidence="6">
    <location>
        <begin position="720"/>
        <end position="744"/>
    </location>
</feature>
<feature type="transmembrane region" description="Helical" evidence="6">
    <location>
        <begin position="764"/>
        <end position="788"/>
    </location>
</feature>
<dbReference type="Pfam" id="PF02687">
    <property type="entry name" value="FtsX"/>
    <property type="match status" value="2"/>
</dbReference>
<evidence type="ECO:0000256" key="5">
    <source>
        <dbReference type="ARBA" id="ARBA00023136"/>
    </source>
</evidence>
<feature type="domain" description="ABC3 transporter permease C-terminal" evidence="7">
    <location>
        <begin position="677"/>
        <end position="795"/>
    </location>
</feature>
<feature type="transmembrane region" description="Helical" evidence="6">
    <location>
        <begin position="669"/>
        <end position="694"/>
    </location>
</feature>
<name>A0A369BGF8_9BACL</name>
<dbReference type="EMBL" id="QPJW01000003">
    <property type="protein sequence ID" value="RCX20640.1"/>
    <property type="molecule type" value="Genomic_DNA"/>
</dbReference>
<comment type="subcellular location">
    <subcellularLocation>
        <location evidence="1">Cell membrane</location>
        <topology evidence="1">Multi-pass membrane protein</topology>
    </subcellularLocation>
</comment>
<dbReference type="AlphaFoldDB" id="A0A369BGF8"/>
<keyword evidence="4 6" id="KW-1133">Transmembrane helix</keyword>
<feature type="transmembrane region" description="Helical" evidence="6">
    <location>
        <begin position="306"/>
        <end position="336"/>
    </location>
</feature>
<reference evidence="8 9" key="1">
    <citation type="submission" date="2018-07" db="EMBL/GenBank/DDBJ databases">
        <title>Genomic Encyclopedia of Type Strains, Phase III (KMG-III): the genomes of soil and plant-associated and newly described type strains.</title>
        <authorList>
            <person name="Whitman W."/>
        </authorList>
    </citation>
    <scope>NUCLEOTIDE SEQUENCE [LARGE SCALE GENOMIC DNA]</scope>
    <source>
        <strain evidence="8 9">CECT 8333</strain>
    </source>
</reference>
<dbReference type="OrthoDB" id="2024371at2"/>
<accession>A0A369BGF8</accession>
<feature type="domain" description="ABC3 transporter permease C-terminal" evidence="7">
    <location>
        <begin position="264"/>
        <end position="385"/>
    </location>
</feature>
<organism evidence="8 9">
    <name type="scientific">Fontibacillus phaseoli</name>
    <dbReference type="NCBI Taxonomy" id="1416533"/>
    <lineage>
        <taxon>Bacteria</taxon>
        <taxon>Bacillati</taxon>
        <taxon>Bacillota</taxon>
        <taxon>Bacilli</taxon>
        <taxon>Bacillales</taxon>
        <taxon>Paenibacillaceae</taxon>
        <taxon>Fontibacillus</taxon>
    </lineage>
</organism>